<evidence type="ECO:0000256" key="6">
    <source>
        <dbReference type="ARBA" id="ARBA00023242"/>
    </source>
</evidence>
<dbReference type="STRING" id="3750.A0A498HXC4"/>
<evidence type="ECO:0000313" key="8">
    <source>
        <dbReference type="EMBL" id="RXH73831.1"/>
    </source>
</evidence>
<evidence type="ECO:0000256" key="7">
    <source>
        <dbReference type="SAM" id="MobiDB-lite"/>
    </source>
</evidence>
<evidence type="ECO:0000313" key="9">
    <source>
        <dbReference type="Proteomes" id="UP000290289"/>
    </source>
</evidence>
<evidence type="ECO:0000256" key="5">
    <source>
        <dbReference type="ARBA" id="ARBA00023163"/>
    </source>
</evidence>
<dbReference type="Proteomes" id="UP000290289">
    <property type="component" value="Chromosome 15"/>
</dbReference>
<evidence type="ECO:0000256" key="4">
    <source>
        <dbReference type="ARBA" id="ARBA00023125"/>
    </source>
</evidence>
<name>A0A498HXC4_MALDO</name>
<feature type="compositionally biased region" description="Basic and acidic residues" evidence="7">
    <location>
        <begin position="9"/>
        <end position="28"/>
    </location>
</feature>
<keyword evidence="2" id="KW-0677">Repeat</keyword>
<keyword evidence="3" id="KW-0805">Transcription regulation</keyword>
<feature type="region of interest" description="Disordered" evidence="7">
    <location>
        <begin position="1"/>
        <end position="28"/>
    </location>
</feature>
<comment type="caution">
    <text evidence="8">The sequence shown here is derived from an EMBL/GenBank/DDBJ whole genome shotgun (WGS) entry which is preliminary data.</text>
</comment>
<dbReference type="GO" id="GO:0003677">
    <property type="term" value="F:DNA binding"/>
    <property type="evidence" value="ECO:0007669"/>
    <property type="project" value="UniProtKB-KW"/>
</dbReference>
<reference evidence="8 9" key="1">
    <citation type="submission" date="2018-10" db="EMBL/GenBank/DDBJ databases">
        <title>A high-quality apple genome assembly.</title>
        <authorList>
            <person name="Hu J."/>
        </authorList>
    </citation>
    <scope>NUCLEOTIDE SEQUENCE [LARGE SCALE GENOMIC DNA]</scope>
    <source>
        <strain evidence="9">cv. HFTH1</strain>
        <tissue evidence="8">Young leaf</tissue>
    </source>
</reference>
<dbReference type="PANTHER" id="PTHR47995:SF18">
    <property type="entry name" value="TRANSCRIPTION FACTOR MYB65"/>
    <property type="match status" value="1"/>
</dbReference>
<evidence type="ECO:0000256" key="3">
    <source>
        <dbReference type="ARBA" id="ARBA00023015"/>
    </source>
</evidence>
<sequence>MENEENEARDDNRRSDPRGLEVVDPTREDLGTLKLTAQRAGLPLYPPEVCLQAFQESQQGQSSGGINGVDIVQHDSMQANSFEIPDVVFDSLKGNSCALHYVTDLRDISPGGMLMKGLGSAPYCALFSTFGGSLKNGFPQFDQFQNDTCDKVARKFGLPFPHDPDPTTKSPLSFGVIQGSHSLSNGNSSASKPISGAVKLELHSLQYPEIDLGSWSTSPPPSLLESIDAFIQSPPQVGTFEPDCTSPRNSGLLDALLHDSKALSSAKNHSSEKSSNSSSVTPGDVAKGSNLNICETEWEENRDPISPLGHSATSLFSECTPISASGSSLDEPPLAETFTGCNMLEDYWRSSIRPERTLGL</sequence>
<keyword evidence="4" id="KW-0238">DNA-binding</keyword>
<gene>
    <name evidence="8" type="ORF">DVH24_016653</name>
</gene>
<keyword evidence="5" id="KW-0804">Transcription</keyword>
<evidence type="ECO:0000256" key="1">
    <source>
        <dbReference type="ARBA" id="ARBA00004123"/>
    </source>
</evidence>
<accession>A0A498HXC4</accession>
<feature type="region of interest" description="Disordered" evidence="7">
    <location>
        <begin position="263"/>
        <end position="290"/>
    </location>
</feature>
<dbReference type="GO" id="GO:0005634">
    <property type="term" value="C:nucleus"/>
    <property type="evidence" value="ECO:0007669"/>
    <property type="project" value="UniProtKB-SubCell"/>
</dbReference>
<protein>
    <submittedName>
        <fullName evidence="8">Uncharacterized protein</fullName>
    </submittedName>
</protein>
<dbReference type="AlphaFoldDB" id="A0A498HXC4"/>
<keyword evidence="6" id="KW-0539">Nucleus</keyword>
<dbReference type="EMBL" id="RDQH01000341">
    <property type="protein sequence ID" value="RXH73831.1"/>
    <property type="molecule type" value="Genomic_DNA"/>
</dbReference>
<feature type="compositionally biased region" description="Low complexity" evidence="7">
    <location>
        <begin position="264"/>
        <end position="279"/>
    </location>
</feature>
<dbReference type="PANTHER" id="PTHR47995">
    <property type="entry name" value="TRANSCRIPTION FACTOR MYB33-RELATED"/>
    <property type="match status" value="1"/>
</dbReference>
<proteinExistence type="predicted"/>
<organism evidence="8 9">
    <name type="scientific">Malus domestica</name>
    <name type="common">Apple</name>
    <name type="synonym">Pyrus malus</name>
    <dbReference type="NCBI Taxonomy" id="3750"/>
    <lineage>
        <taxon>Eukaryota</taxon>
        <taxon>Viridiplantae</taxon>
        <taxon>Streptophyta</taxon>
        <taxon>Embryophyta</taxon>
        <taxon>Tracheophyta</taxon>
        <taxon>Spermatophyta</taxon>
        <taxon>Magnoliopsida</taxon>
        <taxon>eudicotyledons</taxon>
        <taxon>Gunneridae</taxon>
        <taxon>Pentapetalae</taxon>
        <taxon>rosids</taxon>
        <taxon>fabids</taxon>
        <taxon>Rosales</taxon>
        <taxon>Rosaceae</taxon>
        <taxon>Amygdaloideae</taxon>
        <taxon>Maleae</taxon>
        <taxon>Malus</taxon>
    </lineage>
</organism>
<comment type="subcellular location">
    <subcellularLocation>
        <location evidence="1">Nucleus</location>
    </subcellularLocation>
</comment>
<keyword evidence="9" id="KW-1185">Reference proteome</keyword>
<evidence type="ECO:0000256" key="2">
    <source>
        <dbReference type="ARBA" id="ARBA00022737"/>
    </source>
</evidence>